<gene>
    <name evidence="3" type="ORF">C8N28_1382</name>
</gene>
<evidence type="ECO:0000256" key="1">
    <source>
        <dbReference type="SAM" id="MobiDB-lite"/>
    </source>
</evidence>
<dbReference type="OrthoDB" id="799376at2"/>
<organism evidence="3 4">
    <name type="scientific">Albibacterium bauzanense</name>
    <dbReference type="NCBI Taxonomy" id="653929"/>
    <lineage>
        <taxon>Bacteria</taxon>
        <taxon>Pseudomonadati</taxon>
        <taxon>Bacteroidota</taxon>
        <taxon>Sphingobacteriia</taxon>
        <taxon>Sphingobacteriales</taxon>
        <taxon>Sphingobacteriaceae</taxon>
        <taxon>Albibacterium</taxon>
    </lineage>
</organism>
<dbReference type="Pfam" id="PF16118">
    <property type="entry name" value="DUF4834"/>
    <property type="match status" value="1"/>
</dbReference>
<sequence>MGFIKFLFIAILVLWILRILTARLLPWILRGFAKKMQEQAFKEFQAQGQQRSRQNPREHQKKADGKINIDYIPPQPSNQNGANQAGEFVDFEEIK</sequence>
<feature type="transmembrane region" description="Helical" evidence="2">
    <location>
        <begin position="6"/>
        <end position="29"/>
    </location>
</feature>
<reference evidence="3 4" key="1">
    <citation type="submission" date="2019-03" db="EMBL/GenBank/DDBJ databases">
        <title>Genomic Encyclopedia of Archaeal and Bacterial Type Strains, Phase II (KMG-II): from individual species to whole genera.</title>
        <authorList>
            <person name="Goeker M."/>
        </authorList>
    </citation>
    <scope>NUCLEOTIDE SEQUENCE [LARGE SCALE GENOMIC DNA]</scope>
    <source>
        <strain evidence="3 4">DSM 22554</strain>
    </source>
</reference>
<feature type="compositionally biased region" description="Basic and acidic residues" evidence="1">
    <location>
        <begin position="55"/>
        <end position="67"/>
    </location>
</feature>
<dbReference type="InterPro" id="IPR032272">
    <property type="entry name" value="DUF4834"/>
</dbReference>
<evidence type="ECO:0000256" key="2">
    <source>
        <dbReference type="SAM" id="Phobius"/>
    </source>
</evidence>
<name>A0A4R1LVJ6_9SPHI</name>
<evidence type="ECO:0000313" key="3">
    <source>
        <dbReference type="EMBL" id="TCK82797.1"/>
    </source>
</evidence>
<comment type="caution">
    <text evidence="3">The sequence shown here is derived from an EMBL/GenBank/DDBJ whole genome shotgun (WGS) entry which is preliminary data.</text>
</comment>
<protein>
    <submittedName>
        <fullName evidence="3">Uncharacterized protein DUF4834</fullName>
    </submittedName>
</protein>
<feature type="region of interest" description="Disordered" evidence="1">
    <location>
        <begin position="43"/>
        <end position="95"/>
    </location>
</feature>
<dbReference type="AlphaFoldDB" id="A0A4R1LVJ6"/>
<keyword evidence="4" id="KW-1185">Reference proteome</keyword>
<keyword evidence="2" id="KW-1133">Transmembrane helix</keyword>
<evidence type="ECO:0000313" key="4">
    <source>
        <dbReference type="Proteomes" id="UP000294616"/>
    </source>
</evidence>
<dbReference type="Proteomes" id="UP000294616">
    <property type="component" value="Unassembled WGS sequence"/>
</dbReference>
<accession>A0A4R1LVJ6</accession>
<dbReference type="EMBL" id="SMGO01000002">
    <property type="protein sequence ID" value="TCK82797.1"/>
    <property type="molecule type" value="Genomic_DNA"/>
</dbReference>
<keyword evidence="2" id="KW-0472">Membrane</keyword>
<keyword evidence="2" id="KW-0812">Transmembrane</keyword>
<dbReference type="RefSeq" id="WP_132222936.1">
    <property type="nucleotide sequence ID" value="NZ_SMGO01000002.1"/>
</dbReference>
<proteinExistence type="predicted"/>